<dbReference type="EMBL" id="FSRO01000001">
    <property type="protein sequence ID" value="SIO33284.1"/>
    <property type="molecule type" value="Genomic_DNA"/>
</dbReference>
<proteinExistence type="predicted"/>
<protein>
    <submittedName>
        <fullName evidence="1">Uncharacterized protein</fullName>
    </submittedName>
</protein>
<sequence length="191" mass="21902">MSIIYYKLFVLLPVLLLIQFILSGCSMLTGGNGEISAQTNSACIPDALSHQVITSNHLDQIMEYYDFLHNQTLPELTREYGTVKQDVVNSKSDENQIKYILLLSFPNTAFHDVGRALKLLNEWPESSEQSSNLNSFKNLLVMLFNEQQRMSGTIGNLFHKLKTERQRATALEKKVNDIKDMEKNLIRRDVY</sequence>
<dbReference type="RefSeq" id="WP_028460546.1">
    <property type="nucleotide sequence ID" value="NZ_FSRO01000001.1"/>
</dbReference>
<dbReference type="PROSITE" id="PS51257">
    <property type="entry name" value="PROKAR_LIPOPROTEIN"/>
    <property type="match status" value="1"/>
</dbReference>
<name>A0A1N6IMQ8_9PROT</name>
<reference evidence="1 2" key="1">
    <citation type="submission" date="2016-12" db="EMBL/GenBank/DDBJ databases">
        <authorList>
            <person name="Song W.-J."/>
            <person name="Kurnit D.M."/>
        </authorList>
    </citation>
    <scope>NUCLEOTIDE SEQUENCE [LARGE SCALE GENOMIC DNA]</scope>
    <source>
        <strain evidence="1 2">ATCC 49181</strain>
    </source>
</reference>
<dbReference type="AlphaFoldDB" id="A0A1N6IMQ8"/>
<dbReference type="eggNOG" id="COG0488">
    <property type="taxonomic scope" value="Bacteria"/>
</dbReference>
<gene>
    <name evidence="1" type="ORF">SAMN02743940_1926</name>
</gene>
<dbReference type="Proteomes" id="UP000185062">
    <property type="component" value="Unassembled WGS sequence"/>
</dbReference>
<organism evidence="1 2">
    <name type="scientific">Nitrosomonas cryotolerans ATCC 49181</name>
    <dbReference type="NCBI Taxonomy" id="1131553"/>
    <lineage>
        <taxon>Bacteria</taxon>
        <taxon>Pseudomonadati</taxon>
        <taxon>Pseudomonadota</taxon>
        <taxon>Betaproteobacteria</taxon>
        <taxon>Nitrosomonadales</taxon>
        <taxon>Nitrosomonadaceae</taxon>
        <taxon>Nitrosomonas</taxon>
    </lineage>
</organism>
<evidence type="ECO:0000313" key="2">
    <source>
        <dbReference type="Proteomes" id="UP000185062"/>
    </source>
</evidence>
<keyword evidence="2" id="KW-1185">Reference proteome</keyword>
<evidence type="ECO:0000313" key="1">
    <source>
        <dbReference type="EMBL" id="SIO33284.1"/>
    </source>
</evidence>
<dbReference type="STRING" id="44575.SAMN05216419_1001140"/>
<accession>A0A1N6IMQ8</accession>